<evidence type="ECO:0000256" key="4">
    <source>
        <dbReference type="ARBA" id="ARBA00060860"/>
    </source>
</evidence>
<dbReference type="PANTHER" id="PTHR47433">
    <property type="entry name" value="VACUOLAR PROTEIN SORTING-ASSOCIATED PROTEIN 17"/>
    <property type="match status" value="1"/>
</dbReference>
<keyword evidence="2 6" id="KW-0653">Protein transport</keyword>
<dbReference type="InterPro" id="IPR001683">
    <property type="entry name" value="PX_dom"/>
</dbReference>
<dbReference type="Gene3D" id="3.30.1520.10">
    <property type="entry name" value="Phox-like domain"/>
    <property type="match status" value="1"/>
</dbReference>
<dbReference type="Gene3D" id="1.20.1270.60">
    <property type="entry name" value="Arfaptin homology (AH) domain/BAR domain"/>
    <property type="match status" value="1"/>
</dbReference>
<proteinExistence type="inferred from homology"/>
<comment type="subunit">
    <text evidence="6">Component of the retromer complex.</text>
</comment>
<accession>A0A7C8U1V2</accession>
<dbReference type="InterPro" id="IPR053055">
    <property type="entry name" value="VPS17"/>
</dbReference>
<feature type="domain" description="PX" evidence="8">
    <location>
        <begin position="79"/>
        <end position="217"/>
    </location>
</feature>
<dbReference type="AlphaFoldDB" id="A0A7C8U1V2"/>
<dbReference type="InterPro" id="IPR037907">
    <property type="entry name" value="Vps17_PX"/>
</dbReference>
<evidence type="ECO:0000313" key="10">
    <source>
        <dbReference type="Proteomes" id="UP000479691"/>
    </source>
</evidence>
<dbReference type="SMART" id="SM00312">
    <property type="entry name" value="PX"/>
    <property type="match status" value="1"/>
</dbReference>
<keyword evidence="3" id="KW-0175">Coiled coil</keyword>
<dbReference type="Pfam" id="PF09325">
    <property type="entry name" value="Vps5"/>
    <property type="match status" value="1"/>
</dbReference>
<sequence>MDYSAINRGGFGDPDEQDHDGFHRPITPTDNNPITTEPTSPPPFSPTPSTPPLFGGDNAPESPEVPNSATRPAGYRPEPQVRSSSKQAGQQQQQQRPSVQYKLRAKVTGLERTGRKDPILRFDVHTNLPKFRTTQFRDVRRTHSEFTKLANHLVSSNPECLVPAVPPPSTSAGVGTEEDEARVRASIQRWLNYVCGNEVLMRDEEVVYFVEADFGYSPVVRKSQPATGVRRKMLKQFAPPPDDTLELADARPIVKAFYLGTMEGGQKVDKVVKARRGMFFMLLLFSIYSCGPMRILIERKGLALALSDLGVKMGSISDPQITTHTGLSAALRKLGKTVQSVGDQAAAQATAEATTLGDAFNYHSSDAFIVKESLTNRQILMRDLLNAQATTRTRLHSADRLKVSSSVRSDKVDEAIQALDEARSTETHLAAKVNRVTSNLLVEQRRWFQRTASDLRSSIRDYTLRQIEAERRILATLENVRPDIRNIDASGGLSRLGRESTPAARRTNLAASQGPRGDAWSGVSRSNGPGINRASAANMVLSPGAGVTNGGGAGVVADEGKRTLKGVEEEADDDDRVDARNAASRLAASTF</sequence>
<dbReference type="GO" id="GO:0030905">
    <property type="term" value="C:retromer, tubulation complex"/>
    <property type="evidence" value="ECO:0007669"/>
    <property type="project" value="TreeGrafter"/>
</dbReference>
<comment type="similarity">
    <text evidence="4 6">Belongs to the VPS17 family.</text>
</comment>
<comment type="caution">
    <text evidence="9">The sequence shown here is derived from an EMBL/GenBank/DDBJ whole genome shotgun (WGS) entry which is preliminary data.</text>
</comment>
<dbReference type="PIRSF" id="PIRSF011791">
    <property type="entry name" value="Vps17"/>
    <property type="match status" value="1"/>
</dbReference>
<dbReference type="PROSITE" id="PS50195">
    <property type="entry name" value="PX"/>
    <property type="match status" value="1"/>
</dbReference>
<evidence type="ECO:0000313" key="9">
    <source>
        <dbReference type="EMBL" id="KAF3187609.1"/>
    </source>
</evidence>
<evidence type="ECO:0000256" key="5">
    <source>
        <dbReference type="ARBA" id="ARBA00073022"/>
    </source>
</evidence>
<feature type="compositionally biased region" description="Low complexity" evidence="7">
    <location>
        <begin position="25"/>
        <end position="38"/>
    </location>
</feature>
<evidence type="ECO:0000256" key="1">
    <source>
        <dbReference type="ARBA" id="ARBA00022448"/>
    </source>
</evidence>
<dbReference type="Proteomes" id="UP000479691">
    <property type="component" value="Unassembled WGS sequence"/>
</dbReference>
<dbReference type="FunFam" id="3.30.1520.10:FF:000034">
    <property type="entry name" value="Vacuolar protein sorting-associated protein 17"/>
    <property type="match status" value="1"/>
</dbReference>
<dbReference type="GO" id="GO:0005829">
    <property type="term" value="C:cytosol"/>
    <property type="evidence" value="ECO:0007669"/>
    <property type="project" value="GOC"/>
</dbReference>
<dbReference type="SUPFAM" id="SSF64268">
    <property type="entry name" value="PX domain"/>
    <property type="match status" value="1"/>
</dbReference>
<evidence type="ECO:0000256" key="6">
    <source>
        <dbReference type="PIRNR" id="PIRNR011791"/>
    </source>
</evidence>
<feature type="region of interest" description="Disordered" evidence="7">
    <location>
        <begin position="495"/>
        <end position="527"/>
    </location>
</feature>
<dbReference type="EMBL" id="JAABOE010000013">
    <property type="protein sequence ID" value="KAF3187609.1"/>
    <property type="molecule type" value="Genomic_DNA"/>
</dbReference>
<dbReference type="InterPro" id="IPR015404">
    <property type="entry name" value="Vps5_C"/>
</dbReference>
<dbReference type="CDD" id="cd06891">
    <property type="entry name" value="PX_Vps17p"/>
    <property type="match status" value="1"/>
</dbReference>
<feature type="region of interest" description="Disordered" evidence="7">
    <location>
        <begin position="560"/>
        <end position="579"/>
    </location>
</feature>
<organism evidence="9 10">
    <name type="scientific">Orbilia oligospora</name>
    <name type="common">Nematode-trapping fungus</name>
    <name type="synonym">Arthrobotrys oligospora</name>
    <dbReference type="NCBI Taxonomy" id="2813651"/>
    <lineage>
        <taxon>Eukaryota</taxon>
        <taxon>Fungi</taxon>
        <taxon>Dikarya</taxon>
        <taxon>Ascomycota</taxon>
        <taxon>Pezizomycotina</taxon>
        <taxon>Orbiliomycetes</taxon>
        <taxon>Orbiliales</taxon>
        <taxon>Orbiliaceae</taxon>
        <taxon>Orbilia</taxon>
    </lineage>
</organism>
<keyword evidence="1 6" id="KW-0813">Transport</keyword>
<dbReference type="Pfam" id="PF00787">
    <property type="entry name" value="PX"/>
    <property type="match status" value="1"/>
</dbReference>
<dbReference type="GO" id="GO:0032266">
    <property type="term" value="F:phosphatidylinositol-3-phosphate binding"/>
    <property type="evidence" value="ECO:0007669"/>
    <property type="project" value="TreeGrafter"/>
</dbReference>
<feature type="compositionally biased region" description="Low complexity" evidence="7">
    <location>
        <begin position="83"/>
        <end position="100"/>
    </location>
</feature>
<evidence type="ECO:0000259" key="8">
    <source>
        <dbReference type="PROSITE" id="PS50195"/>
    </source>
</evidence>
<dbReference type="PANTHER" id="PTHR47433:SF1">
    <property type="entry name" value="VACUOLAR PROTEIN SORTING-ASSOCIATED PROTEIN 17"/>
    <property type="match status" value="1"/>
</dbReference>
<dbReference type="InterPro" id="IPR014461">
    <property type="entry name" value="Retromer_complex_Vps17"/>
</dbReference>
<comment type="function">
    <text evidence="6">Component of the membrane-associated retromer complex which is essential in endosome-to-Golgi retrograde transport.</text>
</comment>
<gene>
    <name evidence="9" type="primary">VPS17</name>
    <name evidence="9" type="ORF">TWF788_001830</name>
</gene>
<evidence type="ECO:0000256" key="7">
    <source>
        <dbReference type="SAM" id="MobiDB-lite"/>
    </source>
</evidence>
<evidence type="ECO:0000256" key="2">
    <source>
        <dbReference type="ARBA" id="ARBA00022927"/>
    </source>
</evidence>
<reference evidence="9 10" key="1">
    <citation type="submission" date="2019-06" db="EMBL/GenBank/DDBJ databases">
        <authorList>
            <person name="Palmer J.M."/>
        </authorList>
    </citation>
    <scope>NUCLEOTIDE SEQUENCE [LARGE SCALE GENOMIC DNA]</scope>
    <source>
        <strain evidence="9 10">TWF788</strain>
    </source>
</reference>
<name>A0A7C8U1V2_ORBOL</name>
<dbReference type="InterPro" id="IPR027267">
    <property type="entry name" value="AH/BAR_dom_sf"/>
</dbReference>
<dbReference type="InterPro" id="IPR036871">
    <property type="entry name" value="PX_dom_sf"/>
</dbReference>
<dbReference type="FunFam" id="1.20.1270.60:FF:000046">
    <property type="entry name" value="Vacuolar protein sorting-associated protein 17"/>
    <property type="match status" value="1"/>
</dbReference>
<dbReference type="GO" id="GO:0042147">
    <property type="term" value="P:retrograde transport, endosome to Golgi"/>
    <property type="evidence" value="ECO:0007669"/>
    <property type="project" value="InterPro"/>
</dbReference>
<evidence type="ECO:0000256" key="3">
    <source>
        <dbReference type="ARBA" id="ARBA00023054"/>
    </source>
</evidence>
<protein>
    <recommendedName>
        <fullName evidence="5 6">Vacuolar protein sorting-associated protein 17</fullName>
    </recommendedName>
</protein>
<feature type="region of interest" description="Disordered" evidence="7">
    <location>
        <begin position="1"/>
        <end position="101"/>
    </location>
</feature>
<dbReference type="GO" id="GO:0006886">
    <property type="term" value="P:intracellular protein transport"/>
    <property type="evidence" value="ECO:0007669"/>
    <property type="project" value="TreeGrafter"/>
</dbReference>
<dbReference type="GO" id="GO:0005768">
    <property type="term" value="C:endosome"/>
    <property type="evidence" value="ECO:0007669"/>
    <property type="project" value="TreeGrafter"/>
</dbReference>
<feature type="compositionally biased region" description="Pro residues" evidence="7">
    <location>
        <begin position="39"/>
        <end position="51"/>
    </location>
</feature>